<dbReference type="InterPro" id="IPR005467">
    <property type="entry name" value="His_kinase_dom"/>
</dbReference>
<sequence length="227" mass="24133">MERVMEQSEDRSALIEELEAQRAEVARLSAEHGALTERERLAGEIHDTLAQGFTSIIMLLQAADAQPDPARHLALAVQTARENLAEARALMAALSPAPLDGSTLDEALVRLADRLGEEAGIAVTFTVHGESRPLPPSAEVVLIRAAQEALANVREHAAAGRVDVSAAYGPRTVTLEVRDDGHGFDPSVAADGYGLRGMRSRVEQAGGSMRVRSSREGGTVLTVEVAE</sequence>
<feature type="coiled-coil region" evidence="4">
    <location>
        <begin position="1"/>
        <end position="38"/>
    </location>
</feature>
<dbReference type="RefSeq" id="WP_184756063.1">
    <property type="nucleotide sequence ID" value="NZ_BAABEK010000001.1"/>
</dbReference>
<proteinExistence type="predicted"/>
<dbReference type="Gene3D" id="3.30.565.10">
    <property type="entry name" value="Histidine kinase-like ATPase, C-terminal domain"/>
    <property type="match status" value="1"/>
</dbReference>
<dbReference type="InterPro" id="IPR011712">
    <property type="entry name" value="Sig_transdc_His_kin_sub3_dim/P"/>
</dbReference>
<dbReference type="Pfam" id="PF02518">
    <property type="entry name" value="HATPase_c"/>
    <property type="match status" value="1"/>
</dbReference>
<feature type="domain" description="Histidine kinase" evidence="5">
    <location>
        <begin position="40"/>
        <end position="227"/>
    </location>
</feature>
<keyword evidence="3" id="KW-0902">Two-component regulatory system</keyword>
<reference evidence="6 7" key="1">
    <citation type="submission" date="2020-08" db="EMBL/GenBank/DDBJ databases">
        <title>Sequencing the genomes of 1000 actinobacteria strains.</title>
        <authorList>
            <person name="Klenk H.-P."/>
        </authorList>
    </citation>
    <scope>NUCLEOTIDE SEQUENCE [LARGE SCALE GENOMIC DNA]</scope>
    <source>
        <strain evidence="6 7">DSM 43023</strain>
    </source>
</reference>
<protein>
    <submittedName>
        <fullName evidence="6">Signal transduction histidine kinase</fullName>
    </submittedName>
</protein>
<evidence type="ECO:0000256" key="1">
    <source>
        <dbReference type="ARBA" id="ARBA00022679"/>
    </source>
</evidence>
<dbReference type="PANTHER" id="PTHR24421:SF62">
    <property type="entry name" value="SENSORY TRANSDUCTION HISTIDINE KINASE"/>
    <property type="match status" value="1"/>
</dbReference>
<keyword evidence="4" id="KW-0175">Coiled coil</keyword>
<dbReference type="InterPro" id="IPR036890">
    <property type="entry name" value="HATPase_C_sf"/>
</dbReference>
<dbReference type="PROSITE" id="PS50109">
    <property type="entry name" value="HIS_KIN"/>
    <property type="match status" value="1"/>
</dbReference>
<dbReference type="Proteomes" id="UP000534286">
    <property type="component" value="Unassembled WGS sequence"/>
</dbReference>
<name>A0A7W7RY00_9ACTN</name>
<evidence type="ECO:0000313" key="6">
    <source>
        <dbReference type="EMBL" id="MBB4940220.1"/>
    </source>
</evidence>
<dbReference type="InterPro" id="IPR050482">
    <property type="entry name" value="Sensor_HK_TwoCompSys"/>
</dbReference>
<dbReference type="GO" id="GO:0000155">
    <property type="term" value="F:phosphorelay sensor kinase activity"/>
    <property type="evidence" value="ECO:0007669"/>
    <property type="project" value="InterPro"/>
</dbReference>
<dbReference type="GO" id="GO:0046983">
    <property type="term" value="F:protein dimerization activity"/>
    <property type="evidence" value="ECO:0007669"/>
    <property type="project" value="InterPro"/>
</dbReference>
<gene>
    <name evidence="6" type="ORF">FHR32_004525</name>
</gene>
<dbReference type="Gene3D" id="1.20.5.1930">
    <property type="match status" value="1"/>
</dbReference>
<dbReference type="Pfam" id="PF07730">
    <property type="entry name" value="HisKA_3"/>
    <property type="match status" value="1"/>
</dbReference>
<dbReference type="SUPFAM" id="SSF55874">
    <property type="entry name" value="ATPase domain of HSP90 chaperone/DNA topoisomerase II/histidine kinase"/>
    <property type="match status" value="1"/>
</dbReference>
<evidence type="ECO:0000313" key="7">
    <source>
        <dbReference type="Proteomes" id="UP000534286"/>
    </source>
</evidence>
<keyword evidence="2 6" id="KW-0418">Kinase</keyword>
<organism evidence="6 7">
    <name type="scientific">Streptosporangium album</name>
    <dbReference type="NCBI Taxonomy" id="47479"/>
    <lineage>
        <taxon>Bacteria</taxon>
        <taxon>Bacillati</taxon>
        <taxon>Actinomycetota</taxon>
        <taxon>Actinomycetes</taxon>
        <taxon>Streptosporangiales</taxon>
        <taxon>Streptosporangiaceae</taxon>
        <taxon>Streptosporangium</taxon>
    </lineage>
</organism>
<dbReference type="AlphaFoldDB" id="A0A7W7RY00"/>
<accession>A0A7W7RY00</accession>
<keyword evidence="1" id="KW-0808">Transferase</keyword>
<dbReference type="InterPro" id="IPR003594">
    <property type="entry name" value="HATPase_dom"/>
</dbReference>
<evidence type="ECO:0000256" key="2">
    <source>
        <dbReference type="ARBA" id="ARBA00022777"/>
    </source>
</evidence>
<evidence type="ECO:0000256" key="4">
    <source>
        <dbReference type="SAM" id="Coils"/>
    </source>
</evidence>
<evidence type="ECO:0000259" key="5">
    <source>
        <dbReference type="PROSITE" id="PS50109"/>
    </source>
</evidence>
<dbReference type="EMBL" id="JACHJU010000001">
    <property type="protein sequence ID" value="MBB4940220.1"/>
    <property type="molecule type" value="Genomic_DNA"/>
</dbReference>
<evidence type="ECO:0000256" key="3">
    <source>
        <dbReference type="ARBA" id="ARBA00023012"/>
    </source>
</evidence>
<dbReference type="SMART" id="SM00387">
    <property type="entry name" value="HATPase_c"/>
    <property type="match status" value="1"/>
</dbReference>
<keyword evidence="7" id="KW-1185">Reference proteome</keyword>
<comment type="caution">
    <text evidence="6">The sequence shown here is derived from an EMBL/GenBank/DDBJ whole genome shotgun (WGS) entry which is preliminary data.</text>
</comment>
<dbReference type="GO" id="GO:0016020">
    <property type="term" value="C:membrane"/>
    <property type="evidence" value="ECO:0007669"/>
    <property type="project" value="InterPro"/>
</dbReference>
<dbReference type="CDD" id="cd16917">
    <property type="entry name" value="HATPase_UhpB-NarQ-NarX-like"/>
    <property type="match status" value="1"/>
</dbReference>
<dbReference type="PANTHER" id="PTHR24421">
    <property type="entry name" value="NITRATE/NITRITE SENSOR PROTEIN NARX-RELATED"/>
    <property type="match status" value="1"/>
</dbReference>